<keyword evidence="4" id="KW-0472">Membrane</keyword>
<keyword evidence="3" id="KW-1003">Cell membrane</keyword>
<keyword evidence="2" id="KW-0813">Transport</keyword>
<organism evidence="7 8">
    <name type="scientific">Lederbergia ruris</name>
    <dbReference type="NCBI Taxonomy" id="217495"/>
    <lineage>
        <taxon>Bacteria</taxon>
        <taxon>Bacillati</taxon>
        <taxon>Bacillota</taxon>
        <taxon>Bacilli</taxon>
        <taxon>Bacillales</taxon>
        <taxon>Bacillaceae</taxon>
        <taxon>Lederbergia</taxon>
    </lineage>
</organism>
<evidence type="ECO:0000259" key="6">
    <source>
        <dbReference type="Pfam" id="PF04069"/>
    </source>
</evidence>
<gene>
    <name evidence="7" type="primary">opuAC</name>
    <name evidence="7" type="ORF">J8TS2_03070</name>
</gene>
<evidence type="ECO:0000256" key="4">
    <source>
        <dbReference type="ARBA" id="ARBA00023136"/>
    </source>
</evidence>
<feature type="signal peptide" evidence="5">
    <location>
        <begin position="1"/>
        <end position="27"/>
    </location>
</feature>
<reference evidence="7 8" key="1">
    <citation type="submission" date="2021-03" db="EMBL/GenBank/DDBJ databases">
        <title>Antimicrobial resistance genes in bacteria isolated from Japanese honey, and their potential for conferring macrolide and lincosamide resistance in the American foulbrood pathogen Paenibacillus larvae.</title>
        <authorList>
            <person name="Okamoto M."/>
            <person name="Kumagai M."/>
            <person name="Kanamori H."/>
            <person name="Takamatsu D."/>
        </authorList>
    </citation>
    <scope>NUCLEOTIDE SEQUENCE [LARGE SCALE GENOMIC DNA]</scope>
    <source>
        <strain evidence="7 8">J8TS2</strain>
    </source>
</reference>
<sequence length="301" mass="33233">MKIFKEITGLSLATLLAVGLAACGSSAAKENDAQKGQTVGDQVDYTIVGTDPGSGLMQATEKALEEYDLSDWELVSGSGASMTAALKRAYDKEEPIVFTAWSPHWKFIKYDLKFLDDPNLLYGDAEEIHTLARKGLKEDKPEAYTILERFHWDTEDMGEIMVAIEDGEDPEMAAQAWVDDNKEKVAEWTKDVPKVKGDKIKLAYAPWDSEIASHYMMRQVLEGMGYDVTISSVEPGPMFAGVADGSADATLAAWLPITHKNYIEKYEGDLDDLGVNMEGVRQGLAVPTYMEDVNSIEDLKD</sequence>
<dbReference type="CDD" id="cd13639">
    <property type="entry name" value="PBP2_OpuAC_like"/>
    <property type="match status" value="1"/>
</dbReference>
<dbReference type="Gene3D" id="3.10.105.10">
    <property type="entry name" value="Dipeptide-binding Protein, Domain 3"/>
    <property type="match status" value="1"/>
</dbReference>
<dbReference type="EMBL" id="BORB01000002">
    <property type="protein sequence ID" value="GIN55988.1"/>
    <property type="molecule type" value="Genomic_DNA"/>
</dbReference>
<evidence type="ECO:0000313" key="8">
    <source>
        <dbReference type="Proteomes" id="UP000679950"/>
    </source>
</evidence>
<evidence type="ECO:0000256" key="3">
    <source>
        <dbReference type="ARBA" id="ARBA00022475"/>
    </source>
</evidence>
<feature type="domain" description="ABC-type glycine betaine transport system substrate-binding" evidence="6">
    <location>
        <begin position="38"/>
        <end position="179"/>
    </location>
</feature>
<dbReference type="Pfam" id="PF04069">
    <property type="entry name" value="OpuAC"/>
    <property type="match status" value="2"/>
</dbReference>
<feature type="domain" description="ABC-type glycine betaine transport system substrate-binding" evidence="6">
    <location>
        <begin position="198"/>
        <end position="301"/>
    </location>
</feature>
<feature type="chain" id="PRO_5046377941" evidence="5">
    <location>
        <begin position="28"/>
        <end position="301"/>
    </location>
</feature>
<dbReference type="PANTHER" id="PTHR47737:SF1">
    <property type="entry name" value="GLYCINE BETAINE_PROLINE BETAINE TRANSPORT SYSTEM PERMEASE PROTEIN PROW"/>
    <property type="match status" value="1"/>
</dbReference>
<evidence type="ECO:0000256" key="2">
    <source>
        <dbReference type="ARBA" id="ARBA00022448"/>
    </source>
</evidence>
<comment type="subcellular location">
    <subcellularLocation>
        <location evidence="1">Cell membrane</location>
    </subcellularLocation>
</comment>
<keyword evidence="8" id="KW-1185">Reference proteome</keyword>
<comment type="caution">
    <text evidence="7">The sequence shown here is derived from an EMBL/GenBank/DDBJ whole genome shotgun (WGS) entry which is preliminary data.</text>
</comment>
<dbReference type="PROSITE" id="PS51257">
    <property type="entry name" value="PROKAR_LIPOPROTEIN"/>
    <property type="match status" value="1"/>
</dbReference>
<evidence type="ECO:0000256" key="1">
    <source>
        <dbReference type="ARBA" id="ARBA00004236"/>
    </source>
</evidence>
<accession>A0ABQ4KDE8</accession>
<name>A0ABQ4KDE8_9BACI</name>
<dbReference type="PANTHER" id="PTHR47737">
    <property type="entry name" value="GLYCINE BETAINE/PROLINE BETAINE TRANSPORT SYSTEM PERMEASE PROTEIN PROW"/>
    <property type="match status" value="1"/>
</dbReference>
<evidence type="ECO:0000256" key="5">
    <source>
        <dbReference type="SAM" id="SignalP"/>
    </source>
</evidence>
<dbReference type="SUPFAM" id="SSF53850">
    <property type="entry name" value="Periplasmic binding protein-like II"/>
    <property type="match status" value="2"/>
</dbReference>
<dbReference type="InterPro" id="IPR007210">
    <property type="entry name" value="ABC_Gly_betaine_transp_sub-bd"/>
</dbReference>
<protein>
    <submittedName>
        <fullName evidence="7">Glycine betaine-binding protein OpuAC</fullName>
    </submittedName>
</protein>
<evidence type="ECO:0000313" key="7">
    <source>
        <dbReference type="EMBL" id="GIN55988.1"/>
    </source>
</evidence>
<keyword evidence="5" id="KW-0732">Signal</keyword>
<dbReference type="Proteomes" id="UP000679950">
    <property type="component" value="Unassembled WGS sequence"/>
</dbReference>
<proteinExistence type="predicted"/>
<dbReference type="Gene3D" id="3.40.190.100">
    <property type="entry name" value="Glycine betaine-binding periplasmic protein, domain 2"/>
    <property type="match status" value="1"/>
</dbReference>